<dbReference type="SMART" id="SM00415">
    <property type="entry name" value="HSF"/>
    <property type="match status" value="1"/>
</dbReference>
<dbReference type="OrthoDB" id="60033at2759"/>
<evidence type="ECO:0000313" key="7">
    <source>
        <dbReference type="EMBL" id="EOB11956.1"/>
    </source>
</evidence>
<sequence length="270" mass="31736">MKSAMTINKISKFIKRLFIIVSDESIKDISWSEDGKAICIKNKEEFMKNALPFLSKTKEYSAFIRQLNLYGFIKVKGSSLYEEYFHSSFQKGREDLLSQVKHDRDKSINVYDAKQYLTDIDPRYKEAIECLSMRNFRLEEDVCLLRDRVEKQENTINGLIEILSRMFQCSKPEENTLKITNQQNFEDLRLGKYKKMNQNPSNQLLFDNPSSQNIYQLARNNFQINNKSSNQLIKPNELKGKSVTNHRALRNEIFGESDEIEEDLFGDNFF</sequence>
<dbReference type="InterPro" id="IPR036388">
    <property type="entry name" value="WH-like_DNA-bd_sf"/>
</dbReference>
<dbReference type="OMA" id="PLIAHME"/>
<protein>
    <submittedName>
        <fullName evidence="7">Heat shock factor protein 1</fullName>
    </submittedName>
</protein>
<dbReference type="AlphaFoldDB" id="R0KMT2"/>
<dbReference type="InterPro" id="IPR000232">
    <property type="entry name" value="HSF_DNA-bd"/>
</dbReference>
<evidence type="ECO:0000313" key="8">
    <source>
        <dbReference type="Proteomes" id="UP000016927"/>
    </source>
</evidence>
<comment type="similarity">
    <text evidence="2 5">Belongs to the HSF family.</text>
</comment>
<evidence type="ECO:0000256" key="2">
    <source>
        <dbReference type="ARBA" id="ARBA00006403"/>
    </source>
</evidence>
<evidence type="ECO:0000256" key="4">
    <source>
        <dbReference type="ARBA" id="ARBA00023242"/>
    </source>
</evidence>
<dbReference type="EMBL" id="KB909523">
    <property type="protein sequence ID" value="EOB11956.1"/>
    <property type="molecule type" value="Genomic_DNA"/>
</dbReference>
<dbReference type="Proteomes" id="UP000016927">
    <property type="component" value="Unassembled WGS sequence"/>
</dbReference>
<reference evidence="7 8" key="1">
    <citation type="journal article" date="2013" name="BMC Genomics">
        <title>Comparative genomics of parasitic silkworm microsporidia reveal an association between genome expansion and host adaptation.</title>
        <authorList>
            <person name="Pan G."/>
            <person name="Xu J."/>
            <person name="Li T."/>
            <person name="Xia Q."/>
            <person name="Liu S.L."/>
            <person name="Zhang G."/>
            <person name="Li S."/>
            <person name="Li C."/>
            <person name="Liu H."/>
            <person name="Yang L."/>
            <person name="Liu T."/>
            <person name="Zhang X."/>
            <person name="Wu Z."/>
            <person name="Fan W."/>
            <person name="Dang X."/>
            <person name="Xiang H."/>
            <person name="Tao M."/>
            <person name="Li Y."/>
            <person name="Hu J."/>
            <person name="Li Z."/>
            <person name="Lin L."/>
            <person name="Luo J."/>
            <person name="Geng L."/>
            <person name="Wang L."/>
            <person name="Long M."/>
            <person name="Wan Y."/>
            <person name="He N."/>
            <person name="Zhang Z."/>
            <person name="Lu C."/>
            <person name="Keeling P.J."/>
            <person name="Wang J."/>
            <person name="Xiang Z."/>
            <person name="Zhou Z."/>
        </authorList>
    </citation>
    <scope>NUCLEOTIDE SEQUENCE [LARGE SCALE GENOMIC DNA]</scope>
    <source>
        <strain evidence="8">CQ1 / CVCC 102059</strain>
    </source>
</reference>
<dbReference type="PANTHER" id="PTHR10015">
    <property type="entry name" value="HEAT SHOCK TRANSCRIPTION FACTOR"/>
    <property type="match status" value="1"/>
</dbReference>
<proteinExistence type="inferred from homology"/>
<keyword evidence="4" id="KW-0539">Nucleus</keyword>
<organism evidence="7 8">
    <name type="scientific">Nosema bombycis (strain CQ1 / CVCC 102059)</name>
    <name type="common">Microsporidian parasite</name>
    <name type="synonym">Pebrine of silkworm</name>
    <dbReference type="NCBI Taxonomy" id="578461"/>
    <lineage>
        <taxon>Eukaryota</taxon>
        <taxon>Fungi</taxon>
        <taxon>Fungi incertae sedis</taxon>
        <taxon>Microsporidia</taxon>
        <taxon>Nosematidae</taxon>
        <taxon>Nosema</taxon>
    </lineage>
</organism>
<name>R0KMT2_NOSB1</name>
<keyword evidence="7" id="KW-0346">Stress response</keyword>
<dbReference type="HOGENOM" id="CLU_030308_8_1_1"/>
<dbReference type="GO" id="GO:0005634">
    <property type="term" value="C:nucleus"/>
    <property type="evidence" value="ECO:0007669"/>
    <property type="project" value="UniProtKB-SubCell"/>
</dbReference>
<feature type="domain" description="HSF-type DNA-binding" evidence="6">
    <location>
        <begin position="9"/>
        <end position="103"/>
    </location>
</feature>
<dbReference type="SUPFAM" id="SSF46785">
    <property type="entry name" value="Winged helix' DNA-binding domain"/>
    <property type="match status" value="1"/>
</dbReference>
<evidence type="ECO:0000259" key="6">
    <source>
        <dbReference type="SMART" id="SM00415"/>
    </source>
</evidence>
<dbReference type="GO" id="GO:0043565">
    <property type="term" value="F:sequence-specific DNA binding"/>
    <property type="evidence" value="ECO:0007669"/>
    <property type="project" value="InterPro"/>
</dbReference>
<keyword evidence="3" id="KW-0238">DNA-binding</keyword>
<dbReference type="PANTHER" id="PTHR10015:SF427">
    <property type="entry name" value="HEAT SHOCK FACTOR PROTEIN"/>
    <property type="match status" value="1"/>
</dbReference>
<evidence type="ECO:0000256" key="5">
    <source>
        <dbReference type="RuleBase" id="RU004020"/>
    </source>
</evidence>
<dbReference type="GO" id="GO:0003700">
    <property type="term" value="F:DNA-binding transcription factor activity"/>
    <property type="evidence" value="ECO:0007669"/>
    <property type="project" value="InterPro"/>
</dbReference>
<dbReference type="Pfam" id="PF00447">
    <property type="entry name" value="HSF_DNA-bind"/>
    <property type="match status" value="1"/>
</dbReference>
<evidence type="ECO:0000256" key="1">
    <source>
        <dbReference type="ARBA" id="ARBA00004123"/>
    </source>
</evidence>
<dbReference type="Gene3D" id="1.10.10.10">
    <property type="entry name" value="Winged helix-like DNA-binding domain superfamily/Winged helix DNA-binding domain"/>
    <property type="match status" value="1"/>
</dbReference>
<keyword evidence="8" id="KW-1185">Reference proteome</keyword>
<gene>
    <name evidence="7" type="primary">HSF1</name>
    <name evidence="7" type="ORF">NBO_616g0003</name>
</gene>
<dbReference type="VEuPathDB" id="MicrosporidiaDB:NBO_616g0003"/>
<comment type="subcellular location">
    <subcellularLocation>
        <location evidence="1">Nucleus</location>
    </subcellularLocation>
</comment>
<evidence type="ECO:0000256" key="3">
    <source>
        <dbReference type="ARBA" id="ARBA00023125"/>
    </source>
</evidence>
<accession>R0KMT2</accession>
<dbReference type="STRING" id="578461.R0KMT2"/>
<dbReference type="InterPro" id="IPR036390">
    <property type="entry name" value="WH_DNA-bd_sf"/>
</dbReference>